<dbReference type="EMBL" id="DRLF01000019">
    <property type="protein sequence ID" value="HEC05309.1"/>
    <property type="molecule type" value="Genomic_DNA"/>
</dbReference>
<evidence type="ECO:0008006" key="3">
    <source>
        <dbReference type="Google" id="ProtNLM"/>
    </source>
</evidence>
<dbReference type="Proteomes" id="UP000886339">
    <property type="component" value="Unassembled WGS sequence"/>
</dbReference>
<keyword evidence="1" id="KW-0472">Membrane</keyword>
<keyword evidence="1" id="KW-0812">Transmembrane</keyword>
<evidence type="ECO:0000313" key="2">
    <source>
        <dbReference type="EMBL" id="HEC05309.1"/>
    </source>
</evidence>
<gene>
    <name evidence="2" type="ORF">ENJ12_00520</name>
</gene>
<feature type="transmembrane region" description="Helical" evidence="1">
    <location>
        <begin position="31"/>
        <end position="56"/>
    </location>
</feature>
<protein>
    <recommendedName>
        <fullName evidence="3">Phage holin family protein</fullName>
    </recommendedName>
</protein>
<proteinExistence type="predicted"/>
<dbReference type="InterPro" id="IPR009937">
    <property type="entry name" value="Phage_holin_3_6"/>
</dbReference>
<dbReference type="AlphaFoldDB" id="A0A831RUS2"/>
<name>A0A831RUS2_9GAMM</name>
<evidence type="ECO:0000256" key="1">
    <source>
        <dbReference type="SAM" id="Phobius"/>
    </source>
</evidence>
<organism evidence="2">
    <name type="scientific">Thiolapillus brandeum</name>
    <dbReference type="NCBI Taxonomy" id="1076588"/>
    <lineage>
        <taxon>Bacteria</taxon>
        <taxon>Pseudomonadati</taxon>
        <taxon>Pseudomonadota</taxon>
        <taxon>Gammaproteobacteria</taxon>
        <taxon>Chromatiales</taxon>
        <taxon>Sedimenticolaceae</taxon>
        <taxon>Thiolapillus</taxon>
    </lineage>
</organism>
<feature type="transmembrane region" description="Helical" evidence="1">
    <location>
        <begin position="62"/>
        <end position="83"/>
    </location>
</feature>
<comment type="caution">
    <text evidence="2">The sequence shown here is derived from an EMBL/GenBank/DDBJ whole genome shotgun (WGS) entry which is preliminary data.</text>
</comment>
<sequence length="168" mass="18451">MNQDFNAKLNLLIKSEKALFRLEMRRKGRQTLFTAIALLAVLAALALINVTVYLYLVTRFSPLVSAGILSGLNLAIAAIFLVIASRQDVGPEAASLEEIRDFAWEQVSRDLDGVKQQVGDFTDGIKRVSGSINSVMHRDYSALAAMLPFVQTLLAARKKKKEGEAGKQ</sequence>
<accession>A0A831RUS2</accession>
<reference evidence="2" key="1">
    <citation type="journal article" date="2020" name="mSystems">
        <title>Genome- and Community-Level Interaction Insights into Carbon Utilization and Element Cycling Functions of Hydrothermarchaeota in Hydrothermal Sediment.</title>
        <authorList>
            <person name="Zhou Z."/>
            <person name="Liu Y."/>
            <person name="Xu W."/>
            <person name="Pan J."/>
            <person name="Luo Z.H."/>
            <person name="Li M."/>
        </authorList>
    </citation>
    <scope>NUCLEOTIDE SEQUENCE [LARGE SCALE GENOMIC DNA]</scope>
    <source>
        <strain evidence="2">HyVt-458</strain>
    </source>
</reference>
<dbReference type="Pfam" id="PF07332">
    <property type="entry name" value="Phage_holin_3_6"/>
    <property type="match status" value="1"/>
</dbReference>
<keyword evidence="1" id="KW-1133">Transmembrane helix</keyword>